<dbReference type="CDD" id="cd00140">
    <property type="entry name" value="beta_clamp"/>
    <property type="match status" value="1"/>
</dbReference>
<dbReference type="GO" id="GO:0008408">
    <property type="term" value="F:3'-5' exonuclease activity"/>
    <property type="evidence" value="ECO:0007669"/>
    <property type="project" value="InterPro"/>
</dbReference>
<comment type="similarity">
    <text evidence="2 9">Belongs to the beta sliding clamp family.</text>
</comment>
<dbReference type="Gene3D" id="3.10.150.10">
    <property type="entry name" value="DNA Polymerase III, subunit A, domain 2"/>
    <property type="match status" value="1"/>
</dbReference>
<reference evidence="13 14" key="1">
    <citation type="submission" date="2017-09" db="EMBL/GenBank/DDBJ databases">
        <title>Depth-based differentiation of microbial function through sediment-hosted aquifers and enrichment of novel symbionts in the deep terrestrial subsurface.</title>
        <authorList>
            <person name="Probst A.J."/>
            <person name="Ladd B."/>
            <person name="Jarett J.K."/>
            <person name="Geller-Mcgrath D.E."/>
            <person name="Sieber C.M."/>
            <person name="Emerson J.B."/>
            <person name="Anantharaman K."/>
            <person name="Thomas B.C."/>
            <person name="Malmstrom R."/>
            <person name="Stieglmeier M."/>
            <person name="Klingl A."/>
            <person name="Woyke T."/>
            <person name="Ryan C.M."/>
            <person name="Banfield J.F."/>
        </authorList>
    </citation>
    <scope>NUCLEOTIDE SEQUENCE [LARGE SCALE GENOMIC DNA]</scope>
    <source>
        <strain evidence="13">CG22_combo_CG10-13_8_21_14_all_36_13</strain>
    </source>
</reference>
<dbReference type="SMART" id="SM00480">
    <property type="entry name" value="POL3Bc"/>
    <property type="match status" value="1"/>
</dbReference>
<evidence type="ECO:0000256" key="6">
    <source>
        <dbReference type="ARBA" id="ARBA00022705"/>
    </source>
</evidence>
<dbReference type="InterPro" id="IPR046938">
    <property type="entry name" value="DNA_clamp_sf"/>
</dbReference>
<evidence type="ECO:0000256" key="7">
    <source>
        <dbReference type="ARBA" id="ARBA00022932"/>
    </source>
</evidence>
<sequence>MKVECLKEKLETAIIRAERVTNKNVTLPVLKNILLTAKDRYLVVKATNLDLGIEIKVPVKVDVEGVVAVPADVLKGFINNLSNDSKITLELKDNKLLITTNRSETFIHTYPNEEFPSIPTLKESKDLVVPVERFLSGLKSVWYSASVQSMKPELASIYIYYEDSSIVFAATDSFRLAEKKISIKKLDEFNSVLIPFKNVSDIIKIIEGVDGDISITITDNQIAIFCDDLYITSRVIDGVFPDYRQIIPKDYETEVVVLKQDIVDVLKRSYVFSDKFNRVTFEITPKDKKFIVETNNQDIGESKNEVQAAINGDKIKLSFNYKNIVDAFQSITTDSIVFKFGEKKPLMIQGIGDTSFIYITMPMNR</sequence>
<evidence type="ECO:0000256" key="2">
    <source>
        <dbReference type="ARBA" id="ARBA00010752"/>
    </source>
</evidence>
<dbReference type="Gene3D" id="3.70.10.10">
    <property type="match status" value="1"/>
</dbReference>
<dbReference type="GO" id="GO:0005737">
    <property type="term" value="C:cytoplasm"/>
    <property type="evidence" value="ECO:0007669"/>
    <property type="project" value="UniProtKB-SubCell"/>
</dbReference>
<dbReference type="InterPro" id="IPR022637">
    <property type="entry name" value="DNA_polIII_beta_cen"/>
</dbReference>
<dbReference type="GO" id="GO:0003887">
    <property type="term" value="F:DNA-directed DNA polymerase activity"/>
    <property type="evidence" value="ECO:0007669"/>
    <property type="project" value="UniProtKB-UniRule"/>
</dbReference>
<evidence type="ECO:0000313" key="14">
    <source>
        <dbReference type="Proteomes" id="UP000231143"/>
    </source>
</evidence>
<comment type="subcellular location">
    <subcellularLocation>
        <location evidence="1 9">Cytoplasm</location>
    </subcellularLocation>
</comment>
<evidence type="ECO:0000259" key="12">
    <source>
        <dbReference type="Pfam" id="PF02768"/>
    </source>
</evidence>
<dbReference type="AlphaFoldDB" id="A0A2H0DZM9"/>
<dbReference type="PANTHER" id="PTHR30478">
    <property type="entry name" value="DNA POLYMERASE III SUBUNIT BETA"/>
    <property type="match status" value="1"/>
</dbReference>
<dbReference type="InterPro" id="IPR022634">
    <property type="entry name" value="DNA_polIII_beta_N"/>
</dbReference>
<feature type="domain" description="DNA polymerase III beta sliding clamp N-terminal" evidence="10">
    <location>
        <begin position="1"/>
        <end position="119"/>
    </location>
</feature>
<keyword evidence="7 9" id="KW-0239">DNA-directed DNA polymerase</keyword>
<dbReference type="Proteomes" id="UP000231143">
    <property type="component" value="Unassembled WGS sequence"/>
</dbReference>
<comment type="function">
    <text evidence="9">Confers DNA tethering and processivity to DNA polymerases and other proteins. Acts as a clamp, forming a ring around DNA (a reaction catalyzed by the clamp-loading complex) which diffuses in an ATP-independent manner freely and bidirectionally along dsDNA. Initially characterized for its ability to contact the catalytic subunit of DNA polymerase III (Pol III), a complex, multichain enzyme responsible for most of the replicative synthesis in bacteria; Pol III exhibits 3'-5' exonuclease proofreading activity. The beta chain is required for initiation of replication as well as for processivity of DNA replication.</text>
</comment>
<feature type="domain" description="DNA polymerase III beta sliding clamp C-terminal" evidence="12">
    <location>
        <begin position="244"/>
        <end position="363"/>
    </location>
</feature>
<dbReference type="InterPro" id="IPR022635">
    <property type="entry name" value="DNA_polIII_beta_C"/>
</dbReference>
<keyword evidence="3 9" id="KW-0963">Cytoplasm</keyword>
<gene>
    <name evidence="13" type="primary">dnaN</name>
    <name evidence="13" type="ORF">COW81_00200</name>
</gene>
<dbReference type="SUPFAM" id="SSF55979">
    <property type="entry name" value="DNA clamp"/>
    <property type="match status" value="3"/>
</dbReference>
<keyword evidence="5 9" id="KW-0548">Nucleotidyltransferase</keyword>
<name>A0A2H0DZM9_9BACT</name>
<keyword evidence="4 9" id="KW-0808">Transferase</keyword>
<dbReference type="PANTHER" id="PTHR30478:SF0">
    <property type="entry name" value="BETA SLIDING CLAMP"/>
    <property type="match status" value="1"/>
</dbReference>
<proteinExistence type="inferred from homology"/>
<keyword evidence="6 9" id="KW-0235">DNA replication</keyword>
<organism evidence="13 14">
    <name type="scientific">Candidatus Campbellbacteria bacterium CG22_combo_CG10-13_8_21_14_all_36_13</name>
    <dbReference type="NCBI Taxonomy" id="1974529"/>
    <lineage>
        <taxon>Bacteria</taxon>
        <taxon>Candidatus Campbelliibacteriota</taxon>
    </lineage>
</organism>
<evidence type="ECO:0000313" key="13">
    <source>
        <dbReference type="EMBL" id="PIP87441.1"/>
    </source>
</evidence>
<feature type="domain" description="DNA polymerase III beta sliding clamp central" evidence="11">
    <location>
        <begin position="131"/>
        <end position="242"/>
    </location>
</feature>
<dbReference type="PIRSF" id="PIRSF000804">
    <property type="entry name" value="DNA_pol_III_b"/>
    <property type="match status" value="1"/>
</dbReference>
<keyword evidence="8" id="KW-0238">DNA-binding</keyword>
<comment type="subunit">
    <text evidence="9">Forms a ring-shaped head-to-tail homodimer around DNA.</text>
</comment>
<evidence type="ECO:0000256" key="4">
    <source>
        <dbReference type="ARBA" id="ARBA00022679"/>
    </source>
</evidence>
<evidence type="ECO:0000256" key="8">
    <source>
        <dbReference type="ARBA" id="ARBA00023125"/>
    </source>
</evidence>
<dbReference type="Pfam" id="PF02767">
    <property type="entry name" value="DNA_pol3_beta_2"/>
    <property type="match status" value="1"/>
</dbReference>
<dbReference type="GO" id="GO:0006271">
    <property type="term" value="P:DNA strand elongation involved in DNA replication"/>
    <property type="evidence" value="ECO:0007669"/>
    <property type="project" value="TreeGrafter"/>
</dbReference>
<accession>A0A2H0DZM9</accession>
<evidence type="ECO:0000256" key="5">
    <source>
        <dbReference type="ARBA" id="ARBA00022695"/>
    </source>
</evidence>
<evidence type="ECO:0000259" key="10">
    <source>
        <dbReference type="Pfam" id="PF00712"/>
    </source>
</evidence>
<protein>
    <recommendedName>
        <fullName evidence="9">Beta sliding clamp</fullName>
    </recommendedName>
</protein>
<dbReference type="Pfam" id="PF00712">
    <property type="entry name" value="DNA_pol3_beta"/>
    <property type="match status" value="1"/>
</dbReference>
<dbReference type="InterPro" id="IPR001001">
    <property type="entry name" value="DNA_polIII_beta"/>
</dbReference>
<dbReference type="GO" id="GO:0003677">
    <property type="term" value="F:DNA binding"/>
    <property type="evidence" value="ECO:0007669"/>
    <property type="project" value="UniProtKB-UniRule"/>
</dbReference>
<evidence type="ECO:0000256" key="3">
    <source>
        <dbReference type="ARBA" id="ARBA00022490"/>
    </source>
</evidence>
<dbReference type="NCBIfam" id="TIGR00663">
    <property type="entry name" value="dnan"/>
    <property type="match status" value="1"/>
</dbReference>
<dbReference type="EMBL" id="PCTT01000003">
    <property type="protein sequence ID" value="PIP87441.1"/>
    <property type="molecule type" value="Genomic_DNA"/>
</dbReference>
<evidence type="ECO:0000256" key="1">
    <source>
        <dbReference type="ARBA" id="ARBA00004496"/>
    </source>
</evidence>
<comment type="caution">
    <text evidence="13">The sequence shown here is derived from an EMBL/GenBank/DDBJ whole genome shotgun (WGS) entry which is preliminary data.</text>
</comment>
<dbReference type="GO" id="GO:0009360">
    <property type="term" value="C:DNA polymerase III complex"/>
    <property type="evidence" value="ECO:0007669"/>
    <property type="project" value="InterPro"/>
</dbReference>
<dbReference type="Pfam" id="PF02768">
    <property type="entry name" value="DNA_pol3_beta_3"/>
    <property type="match status" value="1"/>
</dbReference>
<evidence type="ECO:0000259" key="11">
    <source>
        <dbReference type="Pfam" id="PF02767"/>
    </source>
</evidence>
<evidence type="ECO:0000256" key="9">
    <source>
        <dbReference type="PIRNR" id="PIRNR000804"/>
    </source>
</evidence>